<evidence type="ECO:0000313" key="3">
    <source>
        <dbReference type="Proteomes" id="UP000183504"/>
    </source>
</evidence>
<dbReference type="Gene3D" id="1.10.150.470">
    <property type="match status" value="1"/>
</dbReference>
<dbReference type="InterPro" id="IPR029063">
    <property type="entry name" value="SAM-dependent_MTases_sf"/>
</dbReference>
<dbReference type="InterPro" id="IPR052933">
    <property type="entry name" value="DNA_Protect_Modify"/>
</dbReference>
<accession>A0A0B7GID3</accession>
<gene>
    <name evidence="2" type="ORF">SSV_0104</name>
</gene>
<dbReference type="InterPro" id="IPR003356">
    <property type="entry name" value="DNA_methylase_A-5"/>
</dbReference>
<name>A0A0B7GID3_STRSA</name>
<dbReference type="GO" id="GO:0003677">
    <property type="term" value="F:DNA binding"/>
    <property type="evidence" value="ECO:0007669"/>
    <property type="project" value="InterPro"/>
</dbReference>
<dbReference type="Pfam" id="PF02384">
    <property type="entry name" value="N6_Mtase"/>
    <property type="match status" value="1"/>
</dbReference>
<dbReference type="RefSeq" id="WP_072073270.1">
    <property type="nucleotide sequence ID" value="NZ_CDMW01000001.1"/>
</dbReference>
<protein>
    <submittedName>
        <fullName evidence="2">Putative adenine-specific methyltransferase</fullName>
        <ecNumber evidence="2">2.1.1.72</ecNumber>
    </submittedName>
</protein>
<dbReference type="Gene3D" id="3.40.50.150">
    <property type="entry name" value="Vaccinia Virus protein VP39"/>
    <property type="match status" value="1"/>
</dbReference>
<dbReference type="Proteomes" id="UP000183504">
    <property type="component" value="Unassembled WGS sequence"/>
</dbReference>
<evidence type="ECO:0000259" key="1">
    <source>
        <dbReference type="Pfam" id="PF02384"/>
    </source>
</evidence>
<proteinExistence type="predicted"/>
<keyword evidence="2" id="KW-0489">Methyltransferase</keyword>
<sequence>MNFEKIEQAYTLILENVQNIQNALATNFYDALIEQNGIYLDGDTDLQEVLTNDEKIRALHLTKEEWRRAYQFILMKAAQTEPMQVNHQFTPDTIGFLITFLLDQLAHGEEADVLEIGSGTGNLAETILNHTQKKIDYLGLELDDLLIDLSASIAEVMNSKAHFAQGDAVRPQVLKESDIIISDLPVGYYPDDSIASRYEVASPDEHTYAHHLLMEQSLKYLKPGGYAIFLAPNDLLTSAQAPLLKKWLLAKAQFIAMITLPESIFSSSKHAKTLFVLRKQEANNVQPFIYPLRDLQDHDEMFKFRQSFQNWYKDSEIQTKF</sequence>
<dbReference type="GO" id="GO:0032259">
    <property type="term" value="P:methylation"/>
    <property type="evidence" value="ECO:0007669"/>
    <property type="project" value="UniProtKB-KW"/>
</dbReference>
<dbReference type="SUPFAM" id="SSF53335">
    <property type="entry name" value="S-adenosyl-L-methionine-dependent methyltransferases"/>
    <property type="match status" value="1"/>
</dbReference>
<dbReference type="EC" id="2.1.1.72" evidence="2"/>
<feature type="domain" description="DNA methylase adenine-specific" evidence="1">
    <location>
        <begin position="68"/>
        <end position="290"/>
    </location>
</feature>
<reference evidence="2 3" key="1">
    <citation type="submission" date="2015-01" db="EMBL/GenBank/DDBJ databases">
        <authorList>
            <person name="Pelicic Vladimir"/>
        </authorList>
    </citation>
    <scope>NUCLEOTIDE SEQUENCE [LARGE SCALE GENOMIC DNA]</scope>
    <source>
        <strain evidence="2 3">2908</strain>
    </source>
</reference>
<evidence type="ECO:0000313" key="2">
    <source>
        <dbReference type="EMBL" id="CEL89439.1"/>
    </source>
</evidence>
<dbReference type="PANTHER" id="PTHR41313">
    <property type="entry name" value="ADENINE-SPECIFIC METHYLTRANSFERASE"/>
    <property type="match status" value="1"/>
</dbReference>
<dbReference type="GO" id="GO:0008170">
    <property type="term" value="F:N-methyltransferase activity"/>
    <property type="evidence" value="ECO:0007669"/>
    <property type="project" value="InterPro"/>
</dbReference>
<dbReference type="EMBL" id="CDMW01000001">
    <property type="protein sequence ID" value="CEL89439.1"/>
    <property type="molecule type" value="Genomic_DNA"/>
</dbReference>
<dbReference type="GO" id="GO:0009007">
    <property type="term" value="F:site-specific DNA-methyltransferase (adenine-specific) activity"/>
    <property type="evidence" value="ECO:0007669"/>
    <property type="project" value="UniProtKB-EC"/>
</dbReference>
<organism evidence="2 3">
    <name type="scientific">Streptococcus sanguinis</name>
    <dbReference type="NCBI Taxonomy" id="1305"/>
    <lineage>
        <taxon>Bacteria</taxon>
        <taxon>Bacillati</taxon>
        <taxon>Bacillota</taxon>
        <taxon>Bacilli</taxon>
        <taxon>Lactobacillales</taxon>
        <taxon>Streptococcaceae</taxon>
        <taxon>Streptococcus</taxon>
    </lineage>
</organism>
<dbReference type="AlphaFoldDB" id="A0A0B7GID3"/>
<keyword evidence="2" id="KW-0808">Transferase</keyword>
<dbReference type="PANTHER" id="PTHR41313:SF1">
    <property type="entry name" value="DNA METHYLASE ADENINE-SPECIFIC DOMAIN-CONTAINING PROTEIN"/>
    <property type="match status" value="1"/>
</dbReference>